<accession>A0A9Q9AX01</accession>
<dbReference type="InterPro" id="IPR013968">
    <property type="entry name" value="PKS_KR"/>
</dbReference>
<gene>
    <name evidence="2" type="ORF">Slin15195_G055150</name>
</gene>
<dbReference type="Pfam" id="PF08659">
    <property type="entry name" value="KR"/>
    <property type="match status" value="1"/>
</dbReference>
<reference evidence="2" key="1">
    <citation type="submission" date="2022-06" db="EMBL/GenBank/DDBJ databases">
        <title>Complete genome sequences of two strains of the flax pathogen Septoria linicola.</title>
        <authorList>
            <person name="Lapalu N."/>
            <person name="Simon A."/>
            <person name="Demenou B."/>
            <person name="Paumier D."/>
            <person name="Guillot M.-P."/>
            <person name="Gout L."/>
            <person name="Valade R."/>
        </authorList>
    </citation>
    <scope>NUCLEOTIDE SEQUENCE</scope>
    <source>
        <strain evidence="2">SE15195</strain>
    </source>
</reference>
<organism evidence="2 3">
    <name type="scientific">Septoria linicola</name>
    <dbReference type="NCBI Taxonomy" id="215465"/>
    <lineage>
        <taxon>Eukaryota</taxon>
        <taxon>Fungi</taxon>
        <taxon>Dikarya</taxon>
        <taxon>Ascomycota</taxon>
        <taxon>Pezizomycotina</taxon>
        <taxon>Dothideomycetes</taxon>
        <taxon>Dothideomycetidae</taxon>
        <taxon>Mycosphaerellales</taxon>
        <taxon>Mycosphaerellaceae</taxon>
        <taxon>Septoria</taxon>
    </lineage>
</organism>
<evidence type="ECO:0000313" key="2">
    <source>
        <dbReference type="EMBL" id="USW52196.1"/>
    </source>
</evidence>
<dbReference type="Gene3D" id="3.40.50.720">
    <property type="entry name" value="NAD(P)-binding Rossmann-like Domain"/>
    <property type="match status" value="1"/>
</dbReference>
<feature type="domain" description="Ketoreductase (KR)" evidence="1">
    <location>
        <begin position="25"/>
        <end position="82"/>
    </location>
</feature>
<dbReference type="AlphaFoldDB" id="A0A9Q9AX01"/>
<dbReference type="SUPFAM" id="SSF51735">
    <property type="entry name" value="NAD(P)-binding Rossmann-fold domains"/>
    <property type="match status" value="1"/>
</dbReference>
<keyword evidence="3" id="KW-1185">Reference proteome</keyword>
<dbReference type="Proteomes" id="UP001056384">
    <property type="component" value="Chromosome 4"/>
</dbReference>
<dbReference type="InterPro" id="IPR036291">
    <property type="entry name" value="NAD(P)-bd_dom_sf"/>
</dbReference>
<dbReference type="EMBL" id="CP099421">
    <property type="protein sequence ID" value="USW52196.1"/>
    <property type="molecule type" value="Genomic_DNA"/>
</dbReference>
<sequence length="90" mass="9523">MALDIFRKPVFDPETEIPSLADKVILITGGTGGLGRETVISFAKHNAGCILFTGRSQTSADETIRLTNAINATTSATFVKCALSAKPPRT</sequence>
<evidence type="ECO:0000313" key="3">
    <source>
        <dbReference type="Proteomes" id="UP001056384"/>
    </source>
</evidence>
<evidence type="ECO:0000259" key="1">
    <source>
        <dbReference type="Pfam" id="PF08659"/>
    </source>
</evidence>
<name>A0A9Q9AX01_9PEZI</name>
<proteinExistence type="predicted"/>
<protein>
    <submittedName>
        <fullName evidence="2">Polyketide synthase, ketoreductase domain, NAD(P)-binding domain superfamily</fullName>
    </submittedName>
</protein>